<reference evidence="2 4" key="1">
    <citation type="submission" date="2019-07" db="EMBL/GenBank/DDBJ databases">
        <title>Genomes of sea-ice associated Colwellia species.</title>
        <authorList>
            <person name="Bowman J.P."/>
        </authorList>
    </citation>
    <scope>NUCLEOTIDE SEQUENCE [LARGE SCALE GENOMIC DNA]</scope>
    <source>
        <strain evidence="1 3">ACAM 607</strain>
        <strain evidence="2 4">IC036</strain>
    </source>
</reference>
<gene>
    <name evidence="1" type="ORF">ESZ26_17320</name>
    <name evidence="2" type="ORF">ESZ27_16620</name>
</gene>
<dbReference type="EMBL" id="VOLQ01000043">
    <property type="protein sequence ID" value="TWX63447.1"/>
    <property type="molecule type" value="Genomic_DNA"/>
</dbReference>
<dbReference type="EMBL" id="VOLR01000033">
    <property type="protein sequence ID" value="TWX54854.1"/>
    <property type="molecule type" value="Genomic_DNA"/>
</dbReference>
<dbReference type="AlphaFoldDB" id="A0A5C6Q466"/>
<dbReference type="Pfam" id="PF12065">
    <property type="entry name" value="DUF3545"/>
    <property type="match status" value="1"/>
</dbReference>
<evidence type="ECO:0000313" key="3">
    <source>
        <dbReference type="Proteomes" id="UP000321525"/>
    </source>
</evidence>
<evidence type="ECO:0000313" key="1">
    <source>
        <dbReference type="EMBL" id="TWX54854.1"/>
    </source>
</evidence>
<accession>A0A5C6Q466</accession>
<protein>
    <submittedName>
        <fullName evidence="2">DUF3545 family protein</fullName>
    </submittedName>
</protein>
<dbReference type="RefSeq" id="WP_146800806.1">
    <property type="nucleotide sequence ID" value="NZ_VOLP01000032.1"/>
</dbReference>
<name>A0A5C6Q466_9GAMM</name>
<comment type="caution">
    <text evidence="2">The sequence shown here is derived from an EMBL/GenBank/DDBJ whole genome shotgun (WGS) entry which is preliminary data.</text>
</comment>
<dbReference type="Proteomes" id="UP000321525">
    <property type="component" value="Unassembled WGS sequence"/>
</dbReference>
<organism evidence="2 4">
    <name type="scientific">Colwellia hornerae</name>
    <dbReference type="NCBI Taxonomy" id="89402"/>
    <lineage>
        <taxon>Bacteria</taxon>
        <taxon>Pseudomonadati</taxon>
        <taxon>Pseudomonadota</taxon>
        <taxon>Gammaproteobacteria</taxon>
        <taxon>Alteromonadales</taxon>
        <taxon>Colwelliaceae</taxon>
        <taxon>Colwellia</taxon>
    </lineage>
</organism>
<keyword evidence="3" id="KW-1185">Reference proteome</keyword>
<dbReference type="InterPro" id="IPR021932">
    <property type="entry name" value="DUF3545"/>
</dbReference>
<evidence type="ECO:0000313" key="2">
    <source>
        <dbReference type="EMBL" id="TWX63447.1"/>
    </source>
</evidence>
<dbReference type="Proteomes" id="UP000321917">
    <property type="component" value="Unassembled WGS sequence"/>
</dbReference>
<evidence type="ECO:0000313" key="4">
    <source>
        <dbReference type="Proteomes" id="UP000321917"/>
    </source>
</evidence>
<proteinExistence type="predicted"/>
<sequence length="57" mass="7131">MEHNSVDEYDEIFSLFDGLLTDQKESRSRKRKWREIETYKDRKRLRQELHDLQNYPS</sequence>